<dbReference type="AlphaFoldDB" id="C8WM95"/>
<dbReference type="EMBL" id="CP001726">
    <property type="protein sequence ID" value="ACV56590.1"/>
    <property type="molecule type" value="Genomic_DNA"/>
</dbReference>
<name>C8WM95_EGGLE</name>
<dbReference type="STRING" id="479437.Elen_2639"/>
<dbReference type="KEGG" id="ele:Elen_2639"/>
<proteinExistence type="predicted"/>
<protein>
    <submittedName>
        <fullName evidence="1">Uncharacterized protein</fullName>
    </submittedName>
</protein>
<dbReference type="RefSeq" id="WP_015761312.1">
    <property type="nucleotide sequence ID" value="NC_013204.1"/>
</dbReference>
<dbReference type="HOGENOM" id="CLU_2896960_0_0_11"/>
<organism evidence="1 2">
    <name type="scientific">Eggerthella lenta (strain ATCC 25559 / DSM 2243 / CCUG 17323 / JCM 9979 / KCTC 3265 / NCTC 11813 / VPI 0255 / 1899 B)</name>
    <name type="common">Eubacterium lentum</name>
    <dbReference type="NCBI Taxonomy" id="479437"/>
    <lineage>
        <taxon>Bacteria</taxon>
        <taxon>Bacillati</taxon>
        <taxon>Actinomycetota</taxon>
        <taxon>Coriobacteriia</taxon>
        <taxon>Eggerthellales</taxon>
        <taxon>Eggerthellaceae</taxon>
        <taxon>Eggerthella</taxon>
    </lineage>
</organism>
<dbReference type="PaxDb" id="479437-Elen_2639"/>
<gene>
    <name evidence="1" type="ordered locus">Elen_2639</name>
</gene>
<keyword evidence="2" id="KW-1185">Reference proteome</keyword>
<reference evidence="1 2" key="1">
    <citation type="journal article" date="2009" name="Stand. Genomic Sci.">
        <title>Complete genome sequence of Eggerthella lenta type strain (IPP VPI 0255).</title>
        <authorList>
            <person name="Saunders E."/>
            <person name="Pukall R."/>
            <person name="Abt B."/>
            <person name="Lapidus A."/>
            <person name="Glavina Del Rio T."/>
            <person name="Copeland A."/>
            <person name="Tice H."/>
            <person name="Cheng J.F."/>
            <person name="Lucas S."/>
            <person name="Chen F."/>
            <person name="Nolan M."/>
            <person name="Bruce D."/>
            <person name="Goodwin L."/>
            <person name="Pitluck S."/>
            <person name="Ivanova N."/>
            <person name="Mavromatis K."/>
            <person name="Ovchinnikova G."/>
            <person name="Pati A."/>
            <person name="Chen A."/>
            <person name="Palaniappan K."/>
            <person name="Land M."/>
            <person name="Hauser L."/>
            <person name="Chang Y.J."/>
            <person name="Jeffries C.D."/>
            <person name="Chain P."/>
            <person name="Meincke L."/>
            <person name="Sims D."/>
            <person name="Brettin T."/>
            <person name="Detter J.C."/>
            <person name="Goker M."/>
            <person name="Bristow J."/>
            <person name="Eisen J.A."/>
            <person name="Markowitz V."/>
            <person name="Hugenholtz P."/>
            <person name="Kyrpides N.C."/>
            <person name="Klenk H.P."/>
            <person name="Han C."/>
        </authorList>
    </citation>
    <scope>NUCLEOTIDE SEQUENCE [LARGE SCALE GENOMIC DNA]</scope>
    <source>
        <strain evidence="2">ATCC 25559 / DSM 2243 / CCUG 17323 / JCM 9979 / KCTC 3265 / NCTC 11813 / VPI 0255 / 1899 B</strain>
    </source>
</reference>
<dbReference type="BioCyc" id="ELEN479437:G1GFY-2658-MONOMER"/>
<evidence type="ECO:0000313" key="2">
    <source>
        <dbReference type="Proteomes" id="UP000001377"/>
    </source>
</evidence>
<dbReference type="Proteomes" id="UP000001377">
    <property type="component" value="Chromosome"/>
</dbReference>
<accession>C8WM95</accession>
<sequence>MEEISDGSVPAAVGALNGETEAKLATILDLLETSILPALESVPTKAELAEAIGEVKGMINGN</sequence>
<evidence type="ECO:0000313" key="1">
    <source>
        <dbReference type="EMBL" id="ACV56590.1"/>
    </source>
</evidence>